<protein>
    <submittedName>
        <fullName evidence="3">Uncharacterized protein</fullName>
    </submittedName>
</protein>
<feature type="compositionally biased region" description="Polar residues" evidence="1">
    <location>
        <begin position="87"/>
        <end position="101"/>
    </location>
</feature>
<sequence>MATKFGFGYVSKYLVDLWTNPSDRPSPCGTCGQPGEITSLLPTACPLSGLSPTGSTRGYNNPTRRSRNQRFSFITLPSFPLIKGTTEESGSASPVTRQPGSSRRIAETYPVGIRFAHPNLVLGVPIPSEILFFRTLATLIEMTALVGWGARNEPQHGVRKHWSVRVCVGVRKLTPTYADYHRRRVIRNRGRIGCSCRMGICNRGKSICNGRRVIRDCGRTLCDCSCAICNGKRVIRNDRRAICNGRRGIRAPSDAVRCCGKQCRRGRRRYSPGCQAMRPTRGLRQAVARNTSHHIFDGGIQAHPVPDGDIERLHPLPRAQYRPDHLIILLPRQ</sequence>
<dbReference type="EMBL" id="CAADFZ010000079">
    <property type="protein sequence ID" value="VFK66097.1"/>
    <property type="molecule type" value="Genomic_DNA"/>
</dbReference>
<reference evidence="3" key="1">
    <citation type="submission" date="2019-02" db="EMBL/GenBank/DDBJ databases">
        <authorList>
            <person name="Gruber-Vodicka R. H."/>
            <person name="Seah K. B. B."/>
        </authorList>
    </citation>
    <scope>NUCLEOTIDE SEQUENCE</scope>
    <source>
        <strain evidence="3">BECK_BY19</strain>
        <strain evidence="2">BECK_BY8</strain>
    </source>
</reference>
<evidence type="ECO:0000313" key="2">
    <source>
        <dbReference type="EMBL" id="VFK66097.1"/>
    </source>
</evidence>
<feature type="region of interest" description="Disordered" evidence="1">
    <location>
        <begin position="84"/>
        <end position="103"/>
    </location>
</feature>
<dbReference type="EMBL" id="CAADGD010000025">
    <property type="protein sequence ID" value="VFK70260.1"/>
    <property type="molecule type" value="Genomic_DNA"/>
</dbReference>
<name>A0A451AW21_9GAMM</name>
<organism evidence="3">
    <name type="scientific">Candidatus Kentrum sp. UNK</name>
    <dbReference type="NCBI Taxonomy" id="2126344"/>
    <lineage>
        <taxon>Bacteria</taxon>
        <taxon>Pseudomonadati</taxon>
        <taxon>Pseudomonadota</taxon>
        <taxon>Gammaproteobacteria</taxon>
        <taxon>Candidatus Kentrum</taxon>
    </lineage>
</organism>
<evidence type="ECO:0000313" key="3">
    <source>
        <dbReference type="EMBL" id="VFK70260.1"/>
    </source>
</evidence>
<gene>
    <name evidence="2" type="ORF">BECKUNK1418G_GA0071005_10796</name>
    <name evidence="3" type="ORF">BECKUNK1418H_GA0071006_102532</name>
</gene>
<dbReference type="AlphaFoldDB" id="A0A451AW21"/>
<accession>A0A451AW21</accession>
<evidence type="ECO:0000256" key="1">
    <source>
        <dbReference type="SAM" id="MobiDB-lite"/>
    </source>
</evidence>
<proteinExistence type="predicted"/>